<sequence>MCPSNYEQCLFCVNYSFLNSSLGQRSHGYCLAVTNMGKLKIKQAEVIRSLQRWSSKALSLLEKKMKREQESSFQTLREKLGIQHHLGVEELKKISNQAYKDLRSACAEIGHHKTKAKKAKVQTEFSKD</sequence>
<dbReference type="Proteomes" id="UP001630127">
    <property type="component" value="Unassembled WGS sequence"/>
</dbReference>
<proteinExistence type="predicted"/>
<keyword evidence="2" id="KW-1185">Reference proteome</keyword>
<evidence type="ECO:0000313" key="2">
    <source>
        <dbReference type="Proteomes" id="UP001630127"/>
    </source>
</evidence>
<protein>
    <submittedName>
        <fullName evidence="1">Uncharacterized protein</fullName>
    </submittedName>
</protein>
<dbReference type="EMBL" id="JBJUIK010000013">
    <property type="protein sequence ID" value="KAL3506454.1"/>
    <property type="molecule type" value="Genomic_DNA"/>
</dbReference>
<accession>A0ABD2YKE3</accession>
<organism evidence="1 2">
    <name type="scientific">Cinchona calisaya</name>
    <dbReference type="NCBI Taxonomy" id="153742"/>
    <lineage>
        <taxon>Eukaryota</taxon>
        <taxon>Viridiplantae</taxon>
        <taxon>Streptophyta</taxon>
        <taxon>Embryophyta</taxon>
        <taxon>Tracheophyta</taxon>
        <taxon>Spermatophyta</taxon>
        <taxon>Magnoliopsida</taxon>
        <taxon>eudicotyledons</taxon>
        <taxon>Gunneridae</taxon>
        <taxon>Pentapetalae</taxon>
        <taxon>asterids</taxon>
        <taxon>lamiids</taxon>
        <taxon>Gentianales</taxon>
        <taxon>Rubiaceae</taxon>
        <taxon>Cinchonoideae</taxon>
        <taxon>Cinchoneae</taxon>
        <taxon>Cinchona</taxon>
    </lineage>
</organism>
<name>A0ABD2YKE3_9GENT</name>
<evidence type="ECO:0000313" key="1">
    <source>
        <dbReference type="EMBL" id="KAL3506454.1"/>
    </source>
</evidence>
<dbReference type="AlphaFoldDB" id="A0ABD2YKE3"/>
<gene>
    <name evidence="1" type="ORF">ACH5RR_031836</name>
</gene>
<comment type="caution">
    <text evidence="1">The sequence shown here is derived from an EMBL/GenBank/DDBJ whole genome shotgun (WGS) entry which is preliminary data.</text>
</comment>
<reference evidence="1 2" key="1">
    <citation type="submission" date="2024-11" db="EMBL/GenBank/DDBJ databases">
        <title>A near-complete genome assembly of Cinchona calisaya.</title>
        <authorList>
            <person name="Lian D.C."/>
            <person name="Zhao X.W."/>
            <person name="Wei L."/>
        </authorList>
    </citation>
    <scope>NUCLEOTIDE SEQUENCE [LARGE SCALE GENOMIC DNA]</scope>
    <source>
        <tissue evidence="1">Nenye</tissue>
    </source>
</reference>